<dbReference type="AlphaFoldDB" id="A0A1J7ICJ1"/>
<feature type="active site" description="Proton acceptor" evidence="17">
    <location>
        <position position="695"/>
    </location>
</feature>
<dbReference type="PANTHER" id="PTHR47971:SF9">
    <property type="entry name" value="KINESIN-LIKE PROTEIN KIN-13B"/>
    <property type="match status" value="1"/>
</dbReference>
<evidence type="ECO:0000256" key="23">
    <source>
        <dbReference type="RuleBase" id="RU000394"/>
    </source>
</evidence>
<evidence type="ECO:0000256" key="15">
    <source>
        <dbReference type="ARBA" id="ARBA00023324"/>
    </source>
</evidence>
<feature type="binding site" evidence="19">
    <location>
        <position position="703"/>
    </location>
    <ligand>
        <name>Ca(2+)</name>
        <dbReference type="ChEBI" id="CHEBI:29108"/>
        <label>1</label>
    </ligand>
</feature>
<keyword evidence="14 22" id="KW-0505">Motor protein</keyword>
<keyword evidence="6" id="KW-0349">Heme</keyword>
<keyword evidence="10 22" id="KW-0067">ATP-binding</keyword>
<dbReference type="Proteomes" id="UP000188354">
    <property type="component" value="Chromosome LG05"/>
</dbReference>
<evidence type="ECO:0000256" key="11">
    <source>
        <dbReference type="ARBA" id="ARBA00023002"/>
    </source>
</evidence>
<evidence type="ECO:0000256" key="2">
    <source>
        <dbReference type="ARBA" id="ARBA00002322"/>
    </source>
</evidence>
<evidence type="ECO:0000256" key="6">
    <source>
        <dbReference type="ARBA" id="ARBA00022617"/>
    </source>
</evidence>
<evidence type="ECO:0000256" key="24">
    <source>
        <dbReference type="SAM" id="Coils"/>
    </source>
</evidence>
<dbReference type="GO" id="GO:1903338">
    <property type="term" value="P:regulation of cell wall organization or biogenesis"/>
    <property type="evidence" value="ECO:0007669"/>
    <property type="project" value="UniProtKB-ARBA"/>
</dbReference>
<evidence type="ECO:0000256" key="3">
    <source>
        <dbReference type="ARBA" id="ARBA00006873"/>
    </source>
</evidence>
<feature type="compositionally biased region" description="Acidic residues" evidence="25">
    <location>
        <begin position="468"/>
        <end position="479"/>
    </location>
</feature>
<comment type="cofactor">
    <cofactor evidence="19">
        <name>Ca(2+)</name>
        <dbReference type="ChEBI" id="CHEBI:29108"/>
    </cofactor>
    <text evidence="19">Binds 2 calcium ions per subunit.</text>
</comment>
<dbReference type="GO" id="GO:0006979">
    <property type="term" value="P:response to oxidative stress"/>
    <property type="evidence" value="ECO:0007669"/>
    <property type="project" value="InterPro"/>
</dbReference>
<feature type="binding site" evidence="18">
    <location>
        <position position="791"/>
    </location>
    <ligand>
        <name>substrate</name>
    </ligand>
</feature>
<comment type="function">
    <text evidence="2">Removal of H(2)O(2), oxidation of toxic reductants, biosynthesis and degradation of lignin, suberization, auxin catabolism, response to environmental stresses such as wounding, pathogen attack and oxidative stress. These functions might be dependent on each isozyme/isoform in each plant tissue.</text>
</comment>
<dbReference type="PROSITE" id="PS00411">
    <property type="entry name" value="KINESIN_MOTOR_1"/>
    <property type="match status" value="1"/>
</dbReference>
<dbReference type="InterPro" id="IPR036961">
    <property type="entry name" value="Kinesin_motor_dom_sf"/>
</dbReference>
<dbReference type="Gramene" id="OIW11877">
    <property type="protein sequence ID" value="OIW11877"/>
    <property type="gene ID" value="TanjilG_25790"/>
</dbReference>
<comment type="catalytic activity">
    <reaction evidence="1">
        <text>2 a phenolic donor + H2O2 = 2 a phenolic radical donor + 2 H2O</text>
        <dbReference type="Rhea" id="RHEA:56136"/>
        <dbReference type="ChEBI" id="CHEBI:15377"/>
        <dbReference type="ChEBI" id="CHEBI:16240"/>
        <dbReference type="ChEBI" id="CHEBI:139520"/>
        <dbReference type="ChEBI" id="CHEBI:139521"/>
        <dbReference type="EC" id="1.11.1.7"/>
    </reaction>
</comment>
<evidence type="ECO:0000256" key="19">
    <source>
        <dbReference type="PIRSR" id="PIRSR600823-3"/>
    </source>
</evidence>
<evidence type="ECO:0000256" key="22">
    <source>
        <dbReference type="PROSITE-ProRule" id="PRU00283"/>
    </source>
</evidence>
<evidence type="ECO:0000259" key="26">
    <source>
        <dbReference type="PROSITE" id="PS50067"/>
    </source>
</evidence>
<dbReference type="Gene3D" id="3.40.850.10">
    <property type="entry name" value="Kinesin motor domain"/>
    <property type="match status" value="1"/>
</dbReference>
<evidence type="ECO:0000256" key="16">
    <source>
        <dbReference type="ARBA" id="ARBA00061030"/>
    </source>
</evidence>
<evidence type="ECO:0000256" key="7">
    <source>
        <dbReference type="ARBA" id="ARBA00022701"/>
    </source>
</evidence>
<comment type="cofactor">
    <cofactor evidence="19">
        <name>heme b</name>
        <dbReference type="ChEBI" id="CHEBI:60344"/>
    </cofactor>
    <text evidence="19">Binds 1 heme b (iron(II)-protoporphyrin IX) group per subunit.</text>
</comment>
<dbReference type="CDD" id="cd01367">
    <property type="entry name" value="KISc_KIF2_like"/>
    <property type="match status" value="1"/>
</dbReference>
<keyword evidence="15" id="KW-0376">Hydrogen peroxide</keyword>
<evidence type="ECO:0000259" key="27">
    <source>
        <dbReference type="PROSITE" id="PS50873"/>
    </source>
</evidence>
<feature type="binding site" evidence="19">
    <location>
        <position position="705"/>
    </location>
    <ligand>
        <name>Ca(2+)</name>
        <dbReference type="ChEBI" id="CHEBI:29108"/>
        <label>1</label>
    </ligand>
</feature>
<feature type="region of interest" description="Disordered" evidence="25">
    <location>
        <begin position="464"/>
        <end position="490"/>
    </location>
</feature>
<evidence type="ECO:0000256" key="14">
    <source>
        <dbReference type="ARBA" id="ARBA00023175"/>
    </source>
</evidence>
<dbReference type="PROSITE" id="PS00436">
    <property type="entry name" value="PEROXIDASE_2"/>
    <property type="match status" value="1"/>
</dbReference>
<keyword evidence="7 23" id="KW-0493">Microtubule</keyword>
<dbReference type="InterPro" id="IPR019821">
    <property type="entry name" value="Kinesin_motor_CS"/>
</dbReference>
<feature type="binding site" evidence="19">
    <location>
        <position position="717"/>
    </location>
    <ligand>
        <name>Ca(2+)</name>
        <dbReference type="ChEBI" id="CHEBI:29108"/>
        <label>1</label>
    </ligand>
</feature>
<sequence length="972" mass="109543">MYKNVQRSFSGGNEYYMEQSTPMKKYGEEDSPSDFSPGLLDLHSFDTELLPEMPVSNVFDATLSRSLDDSEPYIYSKQTGRALAPENTSDNISADKEKSSAVAKIKVVVRKRPLNKKEATKREQDIVDTVSNYLTVHETKLKVDLTQYVEKHEFVFDAVLNEEVTNDEVYRETVEPIVPIIFERTKATCFAYGQTGSGKTYTMKPLPLKASRDILRLMHQTYRNQGFQLFVSFFEIYGGKLFDLLNERKKLCMREDGKQQVCIVGLQEYRVSDVETIKELIEQGNATRSTGTTGANEESSRSHAILQLAVKRPADGNVSKPPRLVGKLSFIDLAGSERGADTTDNDKQTRIEGAEINKSLLALKECIRALDNDQGHIPFRGSKLTEVLRDSFVGNSRTVMISCISPSSGSCEHTLNTLRYADRVKSLSKGNNSKKDAPSSNFNLRESTTLPLSSVAASAYGDRTADTWVEENDGDEFSPPEEYYEHPKPSLNKNGKIELYGAADDKLKKPNGQIKWKEPPKVEPVTTRLDDDLNALLQEEEDLVNAHRKQVEDTMNIVREEMNLLVEADQPGNQLDDYLTKLNDILSQKAAGIMQLQTRLARFEERLKQHNVMVSSAEDSFHNYPLLFSHKSHRFYHRHHHHHHYRSFTFETNSLEYDFYRDSCPRAEHIVRAAIRQLHRSRPSLVPAIIRLAFHDCFIQGCDASVLLDADDYIDSEKESPPNQSLKGFDVIETIKSKLEEACPGVVSCADILVLAARDCVALAGGPFYPLNTGRRDGSNSFSDIATFELPSPYGDLSETIASFKTRGFNEREMVTLLGSHSIGVIHCKFFQDRLYNFTGTNEPDPSLDTEFLKLLRSTCNHTNALSSSALGHSSHGSPSSLVEEPGVDMDFEQTRLDFGTVYYHSLLQGRGVLYADQQLTKGKATKKWIKAYAYDPTLFHRDFALAMMKLSDLRVLTFPMGQIRRKCSKIA</sequence>
<keyword evidence="8 19" id="KW-0479">Metal-binding</keyword>
<dbReference type="FunFam" id="3.40.850.10:FF:000012">
    <property type="entry name" value="Kinesin-like protein"/>
    <property type="match status" value="1"/>
</dbReference>
<evidence type="ECO:0000313" key="29">
    <source>
        <dbReference type="Proteomes" id="UP000188354"/>
    </source>
</evidence>
<feature type="disulfide bond" evidence="21">
    <location>
        <begin position="697"/>
        <end position="702"/>
    </location>
</feature>
<dbReference type="GO" id="GO:0005524">
    <property type="term" value="F:ATP binding"/>
    <property type="evidence" value="ECO:0007669"/>
    <property type="project" value="UniProtKB-UniRule"/>
</dbReference>
<evidence type="ECO:0000256" key="5">
    <source>
        <dbReference type="ARBA" id="ARBA00022559"/>
    </source>
</evidence>
<dbReference type="Pfam" id="PF00225">
    <property type="entry name" value="Kinesin"/>
    <property type="match status" value="1"/>
</dbReference>
<feature type="binding site" evidence="22">
    <location>
        <begin position="193"/>
        <end position="200"/>
    </location>
    <ligand>
        <name>ATP</name>
        <dbReference type="ChEBI" id="CHEBI:30616"/>
    </ligand>
</feature>
<dbReference type="InterPro" id="IPR019794">
    <property type="entry name" value="Peroxidases_AS"/>
</dbReference>
<evidence type="ECO:0000256" key="12">
    <source>
        <dbReference type="ARBA" id="ARBA00023004"/>
    </source>
</evidence>
<gene>
    <name evidence="28" type="ORF">TanjilG_25790</name>
</gene>
<dbReference type="EMBL" id="CM007365">
    <property type="protein sequence ID" value="OIW11877.1"/>
    <property type="molecule type" value="Genomic_DNA"/>
</dbReference>
<feature type="binding site" evidence="19">
    <location>
        <position position="891"/>
    </location>
    <ligand>
        <name>Ca(2+)</name>
        <dbReference type="ChEBI" id="CHEBI:29108"/>
        <label>2</label>
    </ligand>
</feature>
<evidence type="ECO:0000256" key="4">
    <source>
        <dbReference type="ARBA" id="ARBA00022525"/>
    </source>
</evidence>
<reference evidence="28 29" key="1">
    <citation type="journal article" date="2017" name="Plant Biotechnol. J.">
        <title>A comprehensive draft genome sequence for lupin (Lupinus angustifolius), an emerging health food: insights into plant-microbe interactions and legume evolution.</title>
        <authorList>
            <person name="Hane J.K."/>
            <person name="Ming Y."/>
            <person name="Kamphuis L.G."/>
            <person name="Nelson M.N."/>
            <person name="Garg G."/>
            <person name="Atkins C.A."/>
            <person name="Bayer P.E."/>
            <person name="Bravo A."/>
            <person name="Bringans S."/>
            <person name="Cannon S."/>
            <person name="Edwards D."/>
            <person name="Foley R."/>
            <person name="Gao L.L."/>
            <person name="Harrison M.J."/>
            <person name="Huang W."/>
            <person name="Hurgobin B."/>
            <person name="Li S."/>
            <person name="Liu C.W."/>
            <person name="McGrath A."/>
            <person name="Morahan G."/>
            <person name="Murray J."/>
            <person name="Weller J."/>
            <person name="Jian J."/>
            <person name="Singh K.B."/>
        </authorList>
    </citation>
    <scope>NUCLEOTIDE SEQUENCE [LARGE SCALE GENOMIC DNA]</scope>
    <source>
        <strain evidence="29">cv. Tanjil</strain>
        <tissue evidence="28">Whole plant</tissue>
    </source>
</reference>
<dbReference type="InterPro" id="IPR033905">
    <property type="entry name" value="Secretory_peroxidase"/>
</dbReference>
<dbReference type="GO" id="GO:0003777">
    <property type="term" value="F:microtubule motor activity"/>
    <property type="evidence" value="ECO:0007669"/>
    <property type="project" value="InterPro"/>
</dbReference>
<feature type="disulfide bond" evidence="21">
    <location>
        <begin position="664"/>
        <end position="743"/>
    </location>
</feature>
<feature type="binding site" evidence="19">
    <location>
        <position position="701"/>
    </location>
    <ligand>
        <name>Ca(2+)</name>
        <dbReference type="ChEBI" id="CHEBI:29108"/>
        <label>1</label>
    </ligand>
</feature>
<evidence type="ECO:0000256" key="9">
    <source>
        <dbReference type="ARBA" id="ARBA00022741"/>
    </source>
</evidence>
<protein>
    <recommendedName>
        <fullName evidence="23">Kinesin-like protein</fullName>
    </recommendedName>
</protein>
<keyword evidence="11" id="KW-0560">Oxidoreductase</keyword>
<dbReference type="InterPro" id="IPR010255">
    <property type="entry name" value="Haem_peroxidase_sf"/>
</dbReference>
<evidence type="ECO:0000256" key="25">
    <source>
        <dbReference type="SAM" id="MobiDB-lite"/>
    </source>
</evidence>
<keyword evidence="9 22" id="KW-0547">Nucleotide-binding</keyword>
<dbReference type="PRINTS" id="PR00458">
    <property type="entry name" value="PEROXIDASE"/>
</dbReference>
<dbReference type="Gene3D" id="1.10.520.10">
    <property type="match status" value="1"/>
</dbReference>
<organism evidence="28 29">
    <name type="scientific">Lupinus angustifolius</name>
    <name type="common">Narrow-leaved blue lupine</name>
    <dbReference type="NCBI Taxonomy" id="3871"/>
    <lineage>
        <taxon>Eukaryota</taxon>
        <taxon>Viridiplantae</taxon>
        <taxon>Streptophyta</taxon>
        <taxon>Embryophyta</taxon>
        <taxon>Tracheophyta</taxon>
        <taxon>Spermatophyta</taxon>
        <taxon>Magnoliopsida</taxon>
        <taxon>eudicotyledons</taxon>
        <taxon>Gunneridae</taxon>
        <taxon>Pentapetalae</taxon>
        <taxon>rosids</taxon>
        <taxon>fabids</taxon>
        <taxon>Fabales</taxon>
        <taxon>Fabaceae</taxon>
        <taxon>Papilionoideae</taxon>
        <taxon>50 kb inversion clade</taxon>
        <taxon>genistoids sensu lato</taxon>
        <taxon>core genistoids</taxon>
        <taxon>Genisteae</taxon>
        <taxon>Lupinus</taxon>
    </lineage>
</organism>
<dbReference type="PROSITE" id="PS00435">
    <property type="entry name" value="PEROXIDASE_1"/>
    <property type="match status" value="1"/>
</dbReference>
<evidence type="ECO:0000256" key="1">
    <source>
        <dbReference type="ARBA" id="ARBA00000189"/>
    </source>
</evidence>
<evidence type="ECO:0000313" key="28">
    <source>
        <dbReference type="EMBL" id="OIW11877.1"/>
    </source>
</evidence>
<dbReference type="GO" id="GO:0007019">
    <property type="term" value="P:microtubule depolymerization"/>
    <property type="evidence" value="ECO:0007669"/>
    <property type="project" value="TreeGrafter"/>
</dbReference>
<evidence type="ECO:0000256" key="10">
    <source>
        <dbReference type="ARBA" id="ARBA00022840"/>
    </source>
</evidence>
<comment type="similarity">
    <text evidence="16">Belongs to the TRAFAC class myosin-kinesin ATPase superfamily. Kinesin family. KIN-13 subfamily.</text>
</comment>
<comment type="similarity">
    <text evidence="3">Belongs to the peroxidase family. Ascorbate peroxidase subfamily.</text>
</comment>
<feature type="coiled-coil region" evidence="24">
    <location>
        <begin position="593"/>
        <end position="620"/>
    </location>
</feature>
<feature type="domain" description="Kinesin motor" evidence="26">
    <location>
        <begin position="104"/>
        <end position="427"/>
    </location>
</feature>
<keyword evidence="24" id="KW-0175">Coiled coil</keyword>
<dbReference type="FunFam" id="1.10.520.10:FF:000008">
    <property type="entry name" value="Peroxidase"/>
    <property type="match status" value="1"/>
</dbReference>
<proteinExistence type="inferred from homology"/>
<dbReference type="GO" id="GO:0005874">
    <property type="term" value="C:microtubule"/>
    <property type="evidence" value="ECO:0007669"/>
    <property type="project" value="UniProtKB-KW"/>
</dbReference>
<dbReference type="GO" id="GO:0020037">
    <property type="term" value="F:heme binding"/>
    <property type="evidence" value="ECO:0007669"/>
    <property type="project" value="InterPro"/>
</dbReference>
<evidence type="ECO:0000256" key="17">
    <source>
        <dbReference type="PIRSR" id="PIRSR600823-1"/>
    </source>
</evidence>
<evidence type="ECO:0000256" key="8">
    <source>
        <dbReference type="ARBA" id="ARBA00022723"/>
    </source>
</evidence>
<dbReference type="InterPro" id="IPR027640">
    <property type="entry name" value="Kinesin-like_fam"/>
</dbReference>
<feature type="disulfide bond" evidence="21">
    <location>
        <begin position="749"/>
        <end position="968"/>
    </location>
</feature>
<feature type="disulfide bond" evidence="21">
    <location>
        <begin position="828"/>
        <end position="860"/>
    </location>
</feature>
<dbReference type="GO" id="GO:0140825">
    <property type="term" value="F:lactoperoxidase activity"/>
    <property type="evidence" value="ECO:0007669"/>
    <property type="project" value="UniProtKB-EC"/>
</dbReference>
<keyword evidence="13 21" id="KW-1015">Disulfide bond</keyword>
<keyword evidence="12 19" id="KW-0408">Iron</keyword>
<dbReference type="FunFam" id="1.10.420.10:FF:000001">
    <property type="entry name" value="Peroxidase"/>
    <property type="match status" value="1"/>
</dbReference>
<dbReference type="InterPro" id="IPR027417">
    <property type="entry name" value="P-loop_NTPase"/>
</dbReference>
<evidence type="ECO:0000256" key="20">
    <source>
        <dbReference type="PIRSR" id="PIRSR600823-4"/>
    </source>
</evidence>
<keyword evidence="29" id="KW-1185">Reference proteome</keyword>
<dbReference type="GO" id="GO:0007018">
    <property type="term" value="P:microtubule-based movement"/>
    <property type="evidence" value="ECO:0007669"/>
    <property type="project" value="InterPro"/>
</dbReference>
<dbReference type="SUPFAM" id="SSF48113">
    <property type="entry name" value="Heme-dependent peroxidases"/>
    <property type="match status" value="1"/>
</dbReference>
<dbReference type="PANTHER" id="PTHR47971">
    <property type="entry name" value="KINESIN-RELATED PROTEIN 6"/>
    <property type="match status" value="1"/>
</dbReference>
<dbReference type="SMART" id="SM00129">
    <property type="entry name" value="KISc"/>
    <property type="match status" value="1"/>
</dbReference>
<dbReference type="GO" id="GO:0008017">
    <property type="term" value="F:microtubule binding"/>
    <property type="evidence" value="ECO:0007669"/>
    <property type="project" value="InterPro"/>
</dbReference>
<keyword evidence="4" id="KW-0964">Secreted</keyword>
<feature type="binding site" evidence="19">
    <location>
        <position position="895"/>
    </location>
    <ligand>
        <name>Ca(2+)</name>
        <dbReference type="ChEBI" id="CHEBI:29108"/>
        <label>2</label>
    </ligand>
</feature>
<dbReference type="Pfam" id="PF00141">
    <property type="entry name" value="peroxidase"/>
    <property type="match status" value="1"/>
</dbReference>
<dbReference type="PROSITE" id="PS50873">
    <property type="entry name" value="PEROXIDASE_4"/>
    <property type="match status" value="1"/>
</dbReference>
<dbReference type="InterPro" id="IPR019793">
    <property type="entry name" value="Peroxidases_heam-ligand_BS"/>
</dbReference>
<feature type="domain" description="Plant heme peroxidase family profile" evidence="27">
    <location>
        <begin position="654"/>
        <end position="972"/>
    </location>
</feature>
<dbReference type="STRING" id="3871.A0A1J7ICJ1"/>
<feature type="site" description="Transition state stabilizer" evidence="20">
    <location>
        <position position="691"/>
    </location>
</feature>
<evidence type="ECO:0000256" key="13">
    <source>
        <dbReference type="ARBA" id="ARBA00023157"/>
    </source>
</evidence>
<evidence type="ECO:0000256" key="21">
    <source>
        <dbReference type="PIRSR" id="PIRSR600823-5"/>
    </source>
</evidence>
<keyword evidence="19" id="KW-0106">Calcium</keyword>
<dbReference type="Gene3D" id="1.10.420.10">
    <property type="entry name" value="Peroxidase, domain 2"/>
    <property type="match status" value="1"/>
</dbReference>
<feature type="binding site" description="axial binding residue" evidence="19">
    <location>
        <position position="821"/>
    </location>
    <ligand>
        <name>heme b</name>
        <dbReference type="ChEBI" id="CHEBI:60344"/>
    </ligand>
    <ligandPart>
        <name>Fe</name>
        <dbReference type="ChEBI" id="CHEBI:18248"/>
    </ligandPart>
</feature>
<feature type="binding site" evidence="19">
    <location>
        <position position="696"/>
    </location>
    <ligand>
        <name>Ca(2+)</name>
        <dbReference type="ChEBI" id="CHEBI:29108"/>
        <label>1</label>
    </ligand>
</feature>
<dbReference type="SUPFAM" id="SSF52540">
    <property type="entry name" value="P-loop containing nucleoside triphosphate hydrolases"/>
    <property type="match status" value="1"/>
</dbReference>
<dbReference type="CDD" id="cd00693">
    <property type="entry name" value="secretory_peroxidase"/>
    <property type="match status" value="1"/>
</dbReference>
<dbReference type="InterPro" id="IPR001752">
    <property type="entry name" value="Kinesin_motor_dom"/>
</dbReference>
<dbReference type="GO" id="GO:0046872">
    <property type="term" value="F:metal ion binding"/>
    <property type="evidence" value="ECO:0007669"/>
    <property type="project" value="UniProtKB-KW"/>
</dbReference>
<accession>A0A1J7ICJ1</accession>
<name>A0A1J7ICJ1_LUPAN</name>
<keyword evidence="5" id="KW-0575">Peroxidase</keyword>
<dbReference type="PROSITE" id="PS50067">
    <property type="entry name" value="KINESIN_MOTOR_2"/>
    <property type="match status" value="1"/>
</dbReference>
<dbReference type="InterPro" id="IPR000823">
    <property type="entry name" value="Peroxidase_pln"/>
</dbReference>
<dbReference type="InterPro" id="IPR002016">
    <property type="entry name" value="Haem_peroxidase"/>
</dbReference>
<dbReference type="GO" id="GO:0042744">
    <property type="term" value="P:hydrogen peroxide catabolic process"/>
    <property type="evidence" value="ECO:0007669"/>
    <property type="project" value="UniProtKB-KW"/>
</dbReference>
<dbReference type="PRINTS" id="PR00461">
    <property type="entry name" value="PLPEROXIDASE"/>
</dbReference>
<evidence type="ECO:0000256" key="18">
    <source>
        <dbReference type="PIRSR" id="PIRSR600823-2"/>
    </source>
</evidence>